<dbReference type="Proteomes" id="UP000510822">
    <property type="component" value="Chromosome"/>
</dbReference>
<gene>
    <name evidence="14" type="primary">sdhC</name>
    <name evidence="14" type="ORF">HZU75_01425</name>
</gene>
<evidence type="ECO:0000256" key="1">
    <source>
        <dbReference type="ARBA" id="ARBA00004050"/>
    </source>
</evidence>
<evidence type="ECO:0000256" key="8">
    <source>
        <dbReference type="ARBA" id="ARBA00022989"/>
    </source>
</evidence>
<evidence type="ECO:0000256" key="13">
    <source>
        <dbReference type="SAM" id="Phobius"/>
    </source>
</evidence>
<protein>
    <recommendedName>
        <fullName evidence="4">Succinate dehydrogenase cytochrome b556 subunit</fullName>
    </recommendedName>
</protein>
<comment type="similarity">
    <text evidence="3">Belongs to the cytochrome b560 family.</text>
</comment>
<sequence length="124" mass="13655">MQKARPKHLALWQIRLPLPGIVSILHRISGALMFAAIPFMLYALEGSLSSAERFAAFKECIAHPVTKLFLLAVLWAYLHHACAGTRFLFLDIHKGTDLKTARATAYVVLAVSLSLTAIIGALTW</sequence>
<evidence type="ECO:0000256" key="10">
    <source>
        <dbReference type="ARBA" id="ARBA00023136"/>
    </source>
</evidence>
<keyword evidence="8 13" id="KW-1133">Transmembrane helix</keyword>
<dbReference type="InterPro" id="IPR000701">
    <property type="entry name" value="SuccDH_FuR_B_TM-su"/>
</dbReference>
<proteinExistence type="inferred from homology"/>
<reference evidence="14 15" key="1">
    <citation type="journal article" date="2016" name="Int. J. Syst. Evol. Microbiol.">
        <title>Chitinibacter fontanus sp. nov., isolated from a spring.</title>
        <authorList>
            <person name="Sheu S.Y."/>
            <person name="Li Y.S."/>
            <person name="Young C.C."/>
            <person name="Chen W.M."/>
        </authorList>
    </citation>
    <scope>NUCLEOTIDE SEQUENCE [LARGE SCALE GENOMIC DNA]</scope>
    <source>
        <strain evidence="14 15">STM-7</strain>
    </source>
</reference>
<feature type="transmembrane region" description="Helical" evidence="13">
    <location>
        <begin position="21"/>
        <end position="44"/>
    </location>
</feature>
<dbReference type="AlphaFoldDB" id="A0A7D5V8I9"/>
<dbReference type="PANTHER" id="PTHR10978">
    <property type="entry name" value="SUCCINATE DEHYDROGENASE CYTOCHROME B560 SUBUNIT"/>
    <property type="match status" value="1"/>
</dbReference>
<dbReference type="PANTHER" id="PTHR10978:SF5">
    <property type="entry name" value="SUCCINATE DEHYDROGENASE CYTOCHROME B560 SUBUNIT, MITOCHONDRIAL"/>
    <property type="match status" value="1"/>
</dbReference>
<comment type="subcellular location">
    <subcellularLocation>
        <location evidence="2">Membrane</location>
    </subcellularLocation>
</comment>
<dbReference type="NCBIfam" id="TIGR02970">
    <property type="entry name" value="succ_dehyd_cytB"/>
    <property type="match status" value="1"/>
</dbReference>
<evidence type="ECO:0000256" key="9">
    <source>
        <dbReference type="ARBA" id="ARBA00023004"/>
    </source>
</evidence>
<evidence type="ECO:0000313" key="15">
    <source>
        <dbReference type="Proteomes" id="UP000510822"/>
    </source>
</evidence>
<dbReference type="Gene3D" id="1.20.1300.10">
    <property type="entry name" value="Fumarate reductase/succinate dehydrogenase, transmembrane subunit"/>
    <property type="match status" value="1"/>
</dbReference>
<evidence type="ECO:0000256" key="5">
    <source>
        <dbReference type="ARBA" id="ARBA00022617"/>
    </source>
</evidence>
<evidence type="ECO:0000256" key="4">
    <source>
        <dbReference type="ARBA" id="ARBA00020076"/>
    </source>
</evidence>
<keyword evidence="7 12" id="KW-0479">Metal-binding</keyword>
<keyword evidence="6 13" id="KW-0812">Transmembrane</keyword>
<comment type="subunit">
    <text evidence="11">Part of an enzyme complex containing four subunits: a flavoprotein, an iron-sulfur protein, plus two membrane-anchoring proteins, SdhC and SdhD. The complex can form homotrimers.</text>
</comment>
<keyword evidence="5 12" id="KW-0349">Heme</keyword>
<keyword evidence="10 13" id="KW-0472">Membrane</keyword>
<dbReference type="SUPFAM" id="SSF81343">
    <property type="entry name" value="Fumarate reductase respiratory complex transmembrane subunits"/>
    <property type="match status" value="1"/>
</dbReference>
<feature type="binding site" description="axial binding residue" evidence="12">
    <location>
        <position position="80"/>
    </location>
    <ligand>
        <name>heme</name>
        <dbReference type="ChEBI" id="CHEBI:30413"/>
        <note>ligand shared with second transmembrane subunit</note>
    </ligand>
    <ligandPart>
        <name>Fe</name>
        <dbReference type="ChEBI" id="CHEBI:18248"/>
    </ligandPart>
</feature>
<evidence type="ECO:0000256" key="2">
    <source>
        <dbReference type="ARBA" id="ARBA00004370"/>
    </source>
</evidence>
<dbReference type="RefSeq" id="WP_180307444.1">
    <property type="nucleotide sequence ID" value="NZ_CP058952.1"/>
</dbReference>
<evidence type="ECO:0000256" key="11">
    <source>
        <dbReference type="ARBA" id="ARBA00025912"/>
    </source>
</evidence>
<dbReference type="GO" id="GO:0006099">
    <property type="term" value="P:tricarboxylic acid cycle"/>
    <property type="evidence" value="ECO:0007669"/>
    <property type="project" value="InterPro"/>
</dbReference>
<comment type="function">
    <text evidence="1">Membrane-anchoring subunit of succinate dehydrogenase (SDH).</text>
</comment>
<dbReference type="EMBL" id="CP058952">
    <property type="protein sequence ID" value="QLI80300.1"/>
    <property type="molecule type" value="Genomic_DNA"/>
</dbReference>
<evidence type="ECO:0000256" key="6">
    <source>
        <dbReference type="ARBA" id="ARBA00022692"/>
    </source>
</evidence>
<dbReference type="InterPro" id="IPR014314">
    <property type="entry name" value="Succ_DH_cytb556"/>
</dbReference>
<evidence type="ECO:0000256" key="7">
    <source>
        <dbReference type="ARBA" id="ARBA00022723"/>
    </source>
</evidence>
<dbReference type="GO" id="GO:0005886">
    <property type="term" value="C:plasma membrane"/>
    <property type="evidence" value="ECO:0007669"/>
    <property type="project" value="TreeGrafter"/>
</dbReference>
<keyword evidence="15" id="KW-1185">Reference proteome</keyword>
<evidence type="ECO:0000256" key="12">
    <source>
        <dbReference type="PIRSR" id="PIRSR000178-1"/>
    </source>
</evidence>
<organism evidence="14 15">
    <name type="scientific">Chitinibacter fontanus</name>
    <dbReference type="NCBI Taxonomy" id="1737446"/>
    <lineage>
        <taxon>Bacteria</taxon>
        <taxon>Pseudomonadati</taxon>
        <taxon>Pseudomonadota</taxon>
        <taxon>Betaproteobacteria</taxon>
        <taxon>Neisseriales</taxon>
        <taxon>Chitinibacteraceae</taxon>
        <taxon>Chitinibacter</taxon>
    </lineage>
</organism>
<dbReference type="Pfam" id="PF01127">
    <property type="entry name" value="Sdh_cyt"/>
    <property type="match status" value="1"/>
</dbReference>
<comment type="cofactor">
    <cofactor evidence="12">
        <name>heme</name>
        <dbReference type="ChEBI" id="CHEBI:30413"/>
    </cofactor>
    <text evidence="12">The heme is bound between the two transmembrane subunits.</text>
</comment>
<dbReference type="GO" id="GO:0046872">
    <property type="term" value="F:metal ion binding"/>
    <property type="evidence" value="ECO:0007669"/>
    <property type="project" value="UniProtKB-KW"/>
</dbReference>
<feature type="transmembrane region" description="Helical" evidence="13">
    <location>
        <begin position="101"/>
        <end position="122"/>
    </location>
</feature>
<accession>A0A7D5V8I9</accession>
<feature type="transmembrane region" description="Helical" evidence="13">
    <location>
        <begin position="68"/>
        <end position="89"/>
    </location>
</feature>
<evidence type="ECO:0000256" key="3">
    <source>
        <dbReference type="ARBA" id="ARBA00007244"/>
    </source>
</evidence>
<dbReference type="GO" id="GO:0009055">
    <property type="term" value="F:electron transfer activity"/>
    <property type="evidence" value="ECO:0007669"/>
    <property type="project" value="InterPro"/>
</dbReference>
<dbReference type="PIRSF" id="PIRSF000178">
    <property type="entry name" value="SDH_cyt_b560"/>
    <property type="match status" value="1"/>
</dbReference>
<name>A0A7D5V8I9_9NEIS</name>
<dbReference type="KEGG" id="cfon:HZU75_01425"/>
<dbReference type="CDD" id="cd03499">
    <property type="entry name" value="SQR_TypeC_SdhC"/>
    <property type="match status" value="1"/>
</dbReference>
<keyword evidence="9 12" id="KW-0408">Iron</keyword>
<dbReference type="InterPro" id="IPR034804">
    <property type="entry name" value="SQR/QFR_C/D"/>
</dbReference>
<evidence type="ECO:0000313" key="14">
    <source>
        <dbReference type="EMBL" id="QLI80300.1"/>
    </source>
</evidence>